<reference evidence="2 3" key="1">
    <citation type="submission" date="2014-04" db="EMBL/GenBank/DDBJ databases">
        <authorList>
            <consortium name="DOE Joint Genome Institute"/>
            <person name="Kuo A."/>
            <person name="Zuccaro A."/>
            <person name="Kohler A."/>
            <person name="Nagy L.G."/>
            <person name="Floudas D."/>
            <person name="Copeland A."/>
            <person name="Barry K.W."/>
            <person name="Cichocki N."/>
            <person name="Veneault-Fourrey C."/>
            <person name="LaButti K."/>
            <person name="Lindquist E.A."/>
            <person name="Lipzen A."/>
            <person name="Lundell T."/>
            <person name="Morin E."/>
            <person name="Murat C."/>
            <person name="Sun H."/>
            <person name="Tunlid A."/>
            <person name="Henrissat B."/>
            <person name="Grigoriev I.V."/>
            <person name="Hibbett D.S."/>
            <person name="Martin F."/>
            <person name="Nordberg H.P."/>
            <person name="Cantor M.N."/>
            <person name="Hua S.X."/>
        </authorList>
    </citation>
    <scope>NUCLEOTIDE SEQUENCE [LARGE SCALE GENOMIC DNA]</scope>
    <source>
        <strain evidence="2 3">MAFF 305830</strain>
    </source>
</reference>
<feature type="compositionally biased region" description="Polar residues" evidence="1">
    <location>
        <begin position="88"/>
        <end position="97"/>
    </location>
</feature>
<gene>
    <name evidence="2" type="ORF">M408DRAFT_20403</name>
</gene>
<accession>A0A0C3BM55</accession>
<feature type="region of interest" description="Disordered" evidence="1">
    <location>
        <begin position="83"/>
        <end position="115"/>
    </location>
</feature>
<sequence length="474" mass="52720">MGSQARSQGIPSVRLSTCAASTTPNDIPWPFLVSKSRTVLKYTARAALGAIVLYAVFGSQSSSGHLVAPSSEGGNTYGRNAAAATHWSVPSSPQATGTPDRVRDADAPAPPKPEDQIVFENLGASPEGSETKETVFDEDGNMDEFLQKLFEEDGIPLPDDLKKPLVPPPSAQKSLSEEEKAEIQRLKDIETKEKRADITARHTKWEKKLARAGEEELLELLEKIKEMRKAVVDSMRTKPEMFDLLKKLQEEGFKQVEQTEKYLQKIIKDAKKDEETSSKWTKIVAKVQERLDKRTVETTSYLHNWYQDVMKKEKVVFEASADKLDKLADEGQADIGMDYAWLDDVSTDDWTRYHQLKRDAKGWIEQFETIYNATHVDMQENIVVNELMQVETAMMRVAADLNQALDQVRASGNQWLKGESETSSASSPSASPSGTSKAVETEEAAPSPVESVQETPAIPVPETSTHAEPKHEEL</sequence>
<organism evidence="2 3">
    <name type="scientific">Serendipita vermifera MAFF 305830</name>
    <dbReference type="NCBI Taxonomy" id="933852"/>
    <lineage>
        <taxon>Eukaryota</taxon>
        <taxon>Fungi</taxon>
        <taxon>Dikarya</taxon>
        <taxon>Basidiomycota</taxon>
        <taxon>Agaricomycotina</taxon>
        <taxon>Agaricomycetes</taxon>
        <taxon>Sebacinales</taxon>
        <taxon>Serendipitaceae</taxon>
        <taxon>Serendipita</taxon>
    </lineage>
</organism>
<dbReference type="HOGENOM" id="CLU_576418_0_0_1"/>
<feature type="compositionally biased region" description="Low complexity" evidence="1">
    <location>
        <begin position="421"/>
        <end position="436"/>
    </location>
</feature>
<feature type="compositionally biased region" description="Basic and acidic residues" evidence="1">
    <location>
        <begin position="465"/>
        <end position="474"/>
    </location>
</feature>
<protein>
    <submittedName>
        <fullName evidence="2">Uncharacterized protein</fullName>
    </submittedName>
</protein>
<dbReference type="OrthoDB" id="3260408at2759"/>
<proteinExistence type="predicted"/>
<dbReference type="EMBL" id="KN824279">
    <property type="protein sequence ID" value="KIM33104.1"/>
    <property type="molecule type" value="Genomic_DNA"/>
</dbReference>
<name>A0A0C3BM55_SERVB</name>
<feature type="region of interest" description="Disordered" evidence="1">
    <location>
        <begin position="415"/>
        <end position="474"/>
    </location>
</feature>
<evidence type="ECO:0000313" key="3">
    <source>
        <dbReference type="Proteomes" id="UP000054097"/>
    </source>
</evidence>
<dbReference type="STRING" id="933852.A0A0C3BM55"/>
<feature type="region of interest" description="Disordered" evidence="1">
    <location>
        <begin position="167"/>
        <end position="187"/>
    </location>
</feature>
<feature type="compositionally biased region" description="Basic and acidic residues" evidence="1">
    <location>
        <begin position="175"/>
        <end position="187"/>
    </location>
</feature>
<evidence type="ECO:0000256" key="1">
    <source>
        <dbReference type="SAM" id="MobiDB-lite"/>
    </source>
</evidence>
<dbReference type="AlphaFoldDB" id="A0A0C3BM55"/>
<keyword evidence="3" id="KW-1185">Reference proteome</keyword>
<reference evidence="3" key="2">
    <citation type="submission" date="2015-01" db="EMBL/GenBank/DDBJ databases">
        <title>Evolutionary Origins and Diversification of the Mycorrhizal Mutualists.</title>
        <authorList>
            <consortium name="DOE Joint Genome Institute"/>
            <consortium name="Mycorrhizal Genomics Consortium"/>
            <person name="Kohler A."/>
            <person name="Kuo A."/>
            <person name="Nagy L.G."/>
            <person name="Floudas D."/>
            <person name="Copeland A."/>
            <person name="Barry K.W."/>
            <person name="Cichocki N."/>
            <person name="Veneault-Fourrey C."/>
            <person name="LaButti K."/>
            <person name="Lindquist E.A."/>
            <person name="Lipzen A."/>
            <person name="Lundell T."/>
            <person name="Morin E."/>
            <person name="Murat C."/>
            <person name="Riley R."/>
            <person name="Ohm R."/>
            <person name="Sun H."/>
            <person name="Tunlid A."/>
            <person name="Henrissat B."/>
            <person name="Grigoriev I.V."/>
            <person name="Hibbett D.S."/>
            <person name="Martin F."/>
        </authorList>
    </citation>
    <scope>NUCLEOTIDE SEQUENCE [LARGE SCALE GENOMIC DNA]</scope>
    <source>
        <strain evidence="3">MAFF 305830</strain>
    </source>
</reference>
<evidence type="ECO:0000313" key="2">
    <source>
        <dbReference type="EMBL" id="KIM33104.1"/>
    </source>
</evidence>
<dbReference type="Proteomes" id="UP000054097">
    <property type="component" value="Unassembled WGS sequence"/>
</dbReference>